<comment type="subunit">
    <text evidence="21">Homodimer.</text>
</comment>
<comment type="pathway">
    <text evidence="5">Amino-acid biosynthesis; L-histidine biosynthesis; L-histidine from 5-phospho-alpha-D-ribose 1-diphosphate: step 2/9.</text>
</comment>
<comment type="function">
    <text evidence="19 22">Part of a heterotetrameric complex that catalyzes the two-step biosynthesis of anthranilate, an intermediate in the biosynthesis of L-tryptophan. In the first step, the glutamine-binding beta subunit (TrpG) of anthranilate synthase (AS) provides the glutamine amidotransferase activity which generates ammonia as a substrate that, along with chorismate, is used in the second step, catalyzed by the large alpha subunit of AS (TrpE) to produce anthranilate. In the absence of TrpG, TrpE can synthesize anthranilate directly from chorismate and high concentrations of ammonia.</text>
</comment>
<keyword evidence="21" id="KW-0862">Zinc</keyword>
<feature type="binding site" evidence="21">
    <location>
        <position position="112"/>
    </location>
    <ligand>
        <name>Zn(2+)</name>
        <dbReference type="ChEBI" id="CHEBI:29105"/>
        <note>ligand shared between dimeric partners</note>
    </ligand>
</feature>
<evidence type="ECO:0000256" key="10">
    <source>
        <dbReference type="ARBA" id="ARBA00022490"/>
    </source>
</evidence>
<dbReference type="GO" id="GO:0004049">
    <property type="term" value="F:anthranilate synthase activity"/>
    <property type="evidence" value="ECO:0007669"/>
    <property type="project" value="UniProtKB-EC"/>
</dbReference>
<dbReference type="GO" id="GO:0008270">
    <property type="term" value="F:zinc ion binding"/>
    <property type="evidence" value="ECO:0007669"/>
    <property type="project" value="UniProtKB-UniRule"/>
</dbReference>
<keyword evidence="11 21" id="KW-0028">Amino-acid biosynthesis</keyword>
<comment type="similarity">
    <text evidence="8 22">Belongs to the anthranilate synthase component I family.</text>
</comment>
<dbReference type="InterPro" id="IPR015890">
    <property type="entry name" value="Chorismate_C"/>
</dbReference>
<evidence type="ECO:0000256" key="14">
    <source>
        <dbReference type="ARBA" id="ARBA00022822"/>
    </source>
</evidence>
<keyword evidence="15 21" id="KW-0460">Magnesium</keyword>
<evidence type="ECO:0000256" key="3">
    <source>
        <dbReference type="ARBA" id="ARBA00004873"/>
    </source>
</evidence>
<dbReference type="SUPFAM" id="SSF141734">
    <property type="entry name" value="HisI-like"/>
    <property type="match status" value="1"/>
</dbReference>
<feature type="binding site" evidence="21">
    <location>
        <position position="105"/>
    </location>
    <ligand>
        <name>Zn(2+)</name>
        <dbReference type="ChEBI" id="CHEBI:29105"/>
        <note>ligand shared between dimeric partners</note>
    </ligand>
</feature>
<evidence type="ECO:0000256" key="4">
    <source>
        <dbReference type="ARBA" id="ARBA00005169"/>
    </source>
</evidence>
<dbReference type="Pfam" id="PF04715">
    <property type="entry name" value="Anth_synt_I_N"/>
    <property type="match status" value="1"/>
</dbReference>
<dbReference type="EC" id="3.5.4.19" evidence="21"/>
<evidence type="ECO:0000256" key="22">
    <source>
        <dbReference type="RuleBase" id="RU364045"/>
    </source>
</evidence>
<comment type="catalytic activity">
    <reaction evidence="2">
        <text>1-(5-phospho-beta-D-ribosyl)-ATP + H2O = 1-(5-phospho-beta-D-ribosyl)-5'-AMP + diphosphate + H(+)</text>
        <dbReference type="Rhea" id="RHEA:22828"/>
        <dbReference type="ChEBI" id="CHEBI:15377"/>
        <dbReference type="ChEBI" id="CHEBI:15378"/>
        <dbReference type="ChEBI" id="CHEBI:33019"/>
        <dbReference type="ChEBI" id="CHEBI:59457"/>
        <dbReference type="ChEBI" id="CHEBI:73183"/>
        <dbReference type="EC" id="3.6.1.31"/>
    </reaction>
</comment>
<comment type="catalytic activity">
    <reaction evidence="1 21">
        <text>1-(5-phospho-beta-D-ribosyl)-5'-AMP + H2O = 1-(5-phospho-beta-D-ribosyl)-5-[(5-phospho-beta-D-ribosylamino)methylideneamino]imidazole-4-carboxamide</text>
        <dbReference type="Rhea" id="RHEA:20049"/>
        <dbReference type="ChEBI" id="CHEBI:15377"/>
        <dbReference type="ChEBI" id="CHEBI:58435"/>
        <dbReference type="ChEBI" id="CHEBI:59457"/>
        <dbReference type="EC" id="3.5.4.19"/>
    </reaction>
</comment>
<keyword evidence="13 21" id="KW-0378">Hydrolase</keyword>
<evidence type="ECO:0000256" key="8">
    <source>
        <dbReference type="ARBA" id="ARBA00009562"/>
    </source>
</evidence>
<feature type="domain" description="Anthranilate synthase component I N-terminal" evidence="25">
    <location>
        <begin position="161"/>
        <end position="301"/>
    </location>
</feature>
<dbReference type="GO" id="GO:0005737">
    <property type="term" value="C:cytoplasm"/>
    <property type="evidence" value="ECO:0007669"/>
    <property type="project" value="UniProtKB-SubCell"/>
</dbReference>
<proteinExistence type="inferred from homology"/>
<dbReference type="UniPathway" id="UPA00035">
    <property type="reaction ID" value="UER00040"/>
</dbReference>
<dbReference type="EMBL" id="JACCBU010000001">
    <property type="protein sequence ID" value="NYE69219.1"/>
    <property type="molecule type" value="Genomic_DNA"/>
</dbReference>
<dbReference type="Gene3D" id="3.60.120.10">
    <property type="entry name" value="Anthranilate synthase"/>
    <property type="match status" value="1"/>
</dbReference>
<keyword evidence="17 22" id="KW-0057">Aromatic amino acid biosynthesis</keyword>
<keyword evidence="12 21" id="KW-0479">Metal-binding</keyword>
<comment type="cofactor">
    <cofactor evidence="21">
        <name>Zn(2+)</name>
        <dbReference type="ChEBI" id="CHEBI:29105"/>
    </cofactor>
    <text evidence="21">Binds 1 zinc ion per subunit.</text>
</comment>
<evidence type="ECO:0000256" key="9">
    <source>
        <dbReference type="ARBA" id="ARBA00011575"/>
    </source>
</evidence>
<dbReference type="InterPro" id="IPR026660">
    <property type="entry name" value="PRA-CH"/>
</dbReference>
<dbReference type="GO" id="GO:0000105">
    <property type="term" value="P:L-histidine biosynthetic process"/>
    <property type="evidence" value="ECO:0007669"/>
    <property type="project" value="UniProtKB-UniRule"/>
</dbReference>
<comment type="similarity">
    <text evidence="21">Belongs to the PRA-CH family.</text>
</comment>
<comment type="catalytic activity">
    <reaction evidence="20 22">
        <text>chorismate + L-glutamine = anthranilate + pyruvate + L-glutamate + H(+)</text>
        <dbReference type="Rhea" id="RHEA:21732"/>
        <dbReference type="ChEBI" id="CHEBI:15361"/>
        <dbReference type="ChEBI" id="CHEBI:15378"/>
        <dbReference type="ChEBI" id="CHEBI:16567"/>
        <dbReference type="ChEBI" id="CHEBI:29748"/>
        <dbReference type="ChEBI" id="CHEBI:29985"/>
        <dbReference type="ChEBI" id="CHEBI:58359"/>
        <dbReference type="EC" id="4.1.3.27"/>
    </reaction>
</comment>
<comment type="caution">
    <text evidence="26">The sequence shown here is derived from an EMBL/GenBank/DDBJ whole genome shotgun (WGS) entry which is preliminary data.</text>
</comment>
<evidence type="ECO:0000259" key="25">
    <source>
        <dbReference type="Pfam" id="PF04715"/>
    </source>
</evidence>
<keyword evidence="27" id="KW-1185">Reference proteome</keyword>
<dbReference type="PANTHER" id="PTHR11236">
    <property type="entry name" value="AMINOBENZOATE/ANTHRANILATE SYNTHASE"/>
    <property type="match status" value="1"/>
</dbReference>
<dbReference type="InterPro" id="IPR019999">
    <property type="entry name" value="Anth_synth_I-like"/>
</dbReference>
<evidence type="ECO:0000256" key="1">
    <source>
        <dbReference type="ARBA" id="ARBA00000024"/>
    </source>
</evidence>
<feature type="binding site" evidence="21">
    <location>
        <position position="92"/>
    </location>
    <ligand>
        <name>Mg(2+)</name>
        <dbReference type="ChEBI" id="CHEBI:18420"/>
    </ligand>
</feature>
<dbReference type="FunFam" id="3.10.20.810:FF:000001">
    <property type="entry name" value="Histidine biosynthesis bifunctional protein HisIE"/>
    <property type="match status" value="1"/>
</dbReference>
<comment type="function">
    <text evidence="21">Catalyzes the hydrolysis of the adenine ring of phosphoribosyl-AMP.</text>
</comment>
<comment type="similarity">
    <text evidence="6">In the C-terminal section; belongs to the PRA-PH family.</text>
</comment>
<keyword evidence="18 22" id="KW-0456">Lyase</keyword>
<dbReference type="Pfam" id="PF00425">
    <property type="entry name" value="Chorismate_bind"/>
    <property type="match status" value="1"/>
</dbReference>
<dbReference type="PRINTS" id="PR00095">
    <property type="entry name" value="ANTSNTHASEI"/>
</dbReference>
<protein>
    <recommendedName>
        <fullName evidence="21">Phosphoribosyl-AMP cyclohydrolase</fullName>
        <shortName evidence="21">PRA-CH</shortName>
        <ecNumber evidence="21">3.5.4.19</ecNumber>
    </recommendedName>
</protein>
<organism evidence="26 27">
    <name type="scientific">Microlunatus parietis</name>
    <dbReference type="NCBI Taxonomy" id="682979"/>
    <lineage>
        <taxon>Bacteria</taxon>
        <taxon>Bacillati</taxon>
        <taxon>Actinomycetota</taxon>
        <taxon>Actinomycetes</taxon>
        <taxon>Propionibacteriales</taxon>
        <taxon>Propionibacteriaceae</taxon>
        <taxon>Microlunatus</taxon>
    </lineage>
</organism>
<evidence type="ECO:0000259" key="23">
    <source>
        <dbReference type="Pfam" id="PF00425"/>
    </source>
</evidence>
<evidence type="ECO:0000259" key="24">
    <source>
        <dbReference type="Pfam" id="PF01502"/>
    </source>
</evidence>
<dbReference type="Gene3D" id="3.10.20.810">
    <property type="entry name" value="Phosphoribosyl-AMP cyclohydrolase"/>
    <property type="match status" value="1"/>
</dbReference>
<dbReference type="HAMAP" id="MF_01021">
    <property type="entry name" value="HisI"/>
    <property type="match status" value="1"/>
</dbReference>
<comment type="subcellular location">
    <subcellularLocation>
        <location evidence="21">Cytoplasm</location>
    </subcellularLocation>
</comment>
<dbReference type="AlphaFoldDB" id="A0A7Y9I2U9"/>
<feature type="domain" description="Phosphoribosyl-AMP cyclohydrolase" evidence="24">
    <location>
        <begin position="41"/>
        <end position="113"/>
    </location>
</feature>
<evidence type="ECO:0000256" key="19">
    <source>
        <dbReference type="ARBA" id="ARBA00025634"/>
    </source>
</evidence>
<dbReference type="GO" id="GO:0000287">
    <property type="term" value="F:magnesium ion binding"/>
    <property type="evidence" value="ECO:0007669"/>
    <property type="project" value="UniProtKB-UniRule"/>
</dbReference>
<feature type="binding site" evidence="21">
    <location>
        <position position="89"/>
    </location>
    <ligand>
        <name>Zn(2+)</name>
        <dbReference type="ChEBI" id="CHEBI:29105"/>
        <note>ligand shared between dimeric partners</note>
    </ligand>
</feature>
<dbReference type="InterPro" id="IPR002496">
    <property type="entry name" value="PRib_AMP_CycHydrolase_dom"/>
</dbReference>
<comment type="pathway">
    <text evidence="3 22">Amino-acid biosynthesis; L-tryptophan biosynthesis; L-tryptophan from chorismate: step 1/5.</text>
</comment>
<comment type="cofactor">
    <cofactor evidence="21">
        <name>Mg(2+)</name>
        <dbReference type="ChEBI" id="CHEBI:18420"/>
    </cofactor>
    <text evidence="21">Binds 1 Mg(2+) ion per subunit.</text>
</comment>
<evidence type="ECO:0000256" key="17">
    <source>
        <dbReference type="ARBA" id="ARBA00023141"/>
    </source>
</evidence>
<name>A0A7Y9I2U9_9ACTN</name>
<dbReference type="InterPro" id="IPR005256">
    <property type="entry name" value="Anth_synth_I_PabB"/>
</dbReference>
<evidence type="ECO:0000256" key="18">
    <source>
        <dbReference type="ARBA" id="ARBA00023239"/>
    </source>
</evidence>
<dbReference type="GO" id="GO:0004636">
    <property type="term" value="F:phosphoribosyl-ATP diphosphatase activity"/>
    <property type="evidence" value="ECO:0007669"/>
    <property type="project" value="UniProtKB-EC"/>
</dbReference>
<dbReference type="NCBIfam" id="TIGR00564">
    <property type="entry name" value="trpE_most"/>
    <property type="match status" value="1"/>
</dbReference>
<evidence type="ECO:0000256" key="6">
    <source>
        <dbReference type="ARBA" id="ARBA00007731"/>
    </source>
</evidence>
<comment type="similarity">
    <text evidence="7">In the N-terminal section; belongs to the PRA-CH family.</text>
</comment>
<feature type="binding site" evidence="21">
    <location>
        <position position="90"/>
    </location>
    <ligand>
        <name>Mg(2+)</name>
        <dbReference type="ChEBI" id="CHEBI:18420"/>
    </ligand>
</feature>
<feature type="binding site" evidence="21">
    <location>
        <position position="88"/>
    </location>
    <ligand>
        <name>Mg(2+)</name>
        <dbReference type="ChEBI" id="CHEBI:18420"/>
    </ligand>
</feature>
<evidence type="ECO:0000256" key="11">
    <source>
        <dbReference type="ARBA" id="ARBA00022605"/>
    </source>
</evidence>
<evidence type="ECO:0000256" key="5">
    <source>
        <dbReference type="ARBA" id="ARBA00005204"/>
    </source>
</evidence>
<keyword evidence="14 22" id="KW-0822">Tryptophan biosynthesis</keyword>
<dbReference type="Proteomes" id="UP000569914">
    <property type="component" value="Unassembled WGS sequence"/>
</dbReference>
<dbReference type="Pfam" id="PF01502">
    <property type="entry name" value="PRA-CH"/>
    <property type="match status" value="1"/>
</dbReference>
<evidence type="ECO:0000256" key="7">
    <source>
        <dbReference type="ARBA" id="ARBA00008299"/>
    </source>
</evidence>
<evidence type="ECO:0000256" key="2">
    <source>
        <dbReference type="ARBA" id="ARBA00001460"/>
    </source>
</evidence>
<feature type="domain" description="Chorismate-utilising enzyme C-terminal" evidence="23">
    <location>
        <begin position="359"/>
        <end position="611"/>
    </location>
</feature>
<evidence type="ECO:0000313" key="26">
    <source>
        <dbReference type="EMBL" id="NYE69219.1"/>
    </source>
</evidence>
<evidence type="ECO:0000256" key="16">
    <source>
        <dbReference type="ARBA" id="ARBA00023102"/>
    </source>
</evidence>
<dbReference type="GO" id="GO:0000162">
    <property type="term" value="P:L-tryptophan biosynthetic process"/>
    <property type="evidence" value="ECO:0007669"/>
    <property type="project" value="UniProtKB-UniPathway"/>
</dbReference>
<dbReference type="PANTHER" id="PTHR11236:SF46">
    <property type="entry name" value="ANTHRANILATE SYNTHASE COMPONENT 1"/>
    <property type="match status" value="1"/>
</dbReference>
<evidence type="ECO:0000256" key="13">
    <source>
        <dbReference type="ARBA" id="ARBA00022801"/>
    </source>
</evidence>
<accession>A0A7Y9I2U9</accession>
<sequence>MSETTATPETLPAEIAAALKRDPDGLVAAVIQEESTGDVLMLGWMDDEALRRTLTTGRSTFWSRSRQQHWVKGETSGHRQWVREVRLDCDGDALLIKVHQEGPACHTGTHTCFDDRELPAVVLERDHGVRTAAPITPTLEEFRVQAKDRRVISVYRRLLADTETAVGLYAKLSRGLPGSYLLESAEQGVWSRYSFIGVKTAATLTEQDGEAHWTGHAPVGLPTGGDPIEAVQETLRLLHTPRAEGLPPFTSGLVGYLSYDAVRRVEVLPDTNPGDLAIPELAFLLASDLAVLDQHTGEVWLIANAINYDATDERVDEAYADAVARVDAMTEALRRPTPSAVVAADREHQLPIRRQRTADEYQDAVRAAIEEIKAGEAFQIVVSQRFEVETSADALDIYRVLRLTNPSPYMYLLRMDGFDIVGCSPEALVTVKEGTAITHPIAGSKPRGATPAEDAAYEAELESDPKERAEHVMLVDLGRNDLGRVCQPGTVEVIEFAEVRRYSHIMHLESTVTGTIADGRSALDVVLAAFPAGTLSGAPKVRAMEIIDKLEVSRRALYGGVVGYFDFAGDADAAIAIRTALIKDGVAYVQAGGGIVADSVPASEDQESQNKAAAVIRAISVAESFAEPVPARS</sequence>
<dbReference type="NCBIfam" id="NF010086">
    <property type="entry name" value="PRK13571.1"/>
    <property type="match status" value="1"/>
</dbReference>
<keyword evidence="10 21" id="KW-0963">Cytoplasm</keyword>
<evidence type="ECO:0000256" key="20">
    <source>
        <dbReference type="ARBA" id="ARBA00047683"/>
    </source>
</evidence>
<evidence type="ECO:0000256" key="12">
    <source>
        <dbReference type="ARBA" id="ARBA00022723"/>
    </source>
</evidence>
<comment type="pathway">
    <text evidence="4 21">Amino-acid biosynthesis; L-histidine biosynthesis; L-histidine from 5-phospho-alpha-D-ribose 1-diphosphate: step 3/9.</text>
</comment>
<reference evidence="26 27" key="1">
    <citation type="submission" date="2020-07" db="EMBL/GenBank/DDBJ databases">
        <title>Sequencing the genomes of 1000 actinobacteria strains.</title>
        <authorList>
            <person name="Klenk H.-P."/>
        </authorList>
    </citation>
    <scope>NUCLEOTIDE SEQUENCE [LARGE SCALE GENOMIC DNA]</scope>
    <source>
        <strain evidence="26 27">DSM 22083</strain>
    </source>
</reference>
<evidence type="ECO:0000256" key="21">
    <source>
        <dbReference type="HAMAP-Rule" id="MF_01021"/>
    </source>
</evidence>
<dbReference type="UniPathway" id="UPA00031">
    <property type="reaction ID" value="UER00008"/>
</dbReference>
<comment type="subunit">
    <text evidence="9 22">Heterotetramer consisting of two non-identical subunits: a beta subunit (TrpG) and a large alpha subunit (TrpE).</text>
</comment>
<dbReference type="NCBIfam" id="NF000768">
    <property type="entry name" value="PRK00051.1"/>
    <property type="match status" value="1"/>
</dbReference>
<dbReference type="InterPro" id="IPR038019">
    <property type="entry name" value="PRib_AMP_CycHydrolase_sf"/>
</dbReference>
<dbReference type="InterPro" id="IPR006805">
    <property type="entry name" value="Anth_synth_I_N"/>
</dbReference>
<keyword evidence="16 21" id="KW-0368">Histidine biosynthesis</keyword>
<gene>
    <name evidence="22" type="primary">trpE</name>
    <name evidence="21" type="synonym">hisI</name>
    <name evidence="26" type="ORF">BKA15_000548</name>
</gene>
<dbReference type="GO" id="GO:0004635">
    <property type="term" value="F:phosphoribosyl-AMP cyclohydrolase activity"/>
    <property type="evidence" value="ECO:0007669"/>
    <property type="project" value="UniProtKB-UniRule"/>
</dbReference>
<dbReference type="SUPFAM" id="SSF56322">
    <property type="entry name" value="ADC synthase"/>
    <property type="match status" value="1"/>
</dbReference>
<evidence type="ECO:0000256" key="15">
    <source>
        <dbReference type="ARBA" id="ARBA00022842"/>
    </source>
</evidence>
<dbReference type="InterPro" id="IPR005801">
    <property type="entry name" value="ADC_synthase"/>
</dbReference>
<evidence type="ECO:0000313" key="27">
    <source>
        <dbReference type="Proteomes" id="UP000569914"/>
    </source>
</evidence>